<dbReference type="KEGG" id="spla:CP981_00060"/>
<evidence type="ECO:0000256" key="1">
    <source>
        <dbReference type="SAM" id="MobiDB-lite"/>
    </source>
</evidence>
<evidence type="ECO:0000313" key="2">
    <source>
        <dbReference type="EMBL" id="QEV50299.1"/>
    </source>
</evidence>
<dbReference type="Proteomes" id="UP000325458">
    <property type="component" value="Chromosome"/>
</dbReference>
<feature type="compositionally biased region" description="Low complexity" evidence="1">
    <location>
        <begin position="66"/>
        <end position="83"/>
    </location>
</feature>
<accession>A0AAE6TTV2</accession>
<name>A0AAE6TTV2_STRPT</name>
<protein>
    <submittedName>
        <fullName evidence="3">Uncharacterized protein</fullName>
    </submittedName>
</protein>
<dbReference type="EMBL" id="CP023691">
    <property type="protein sequence ID" value="QEV50299.1"/>
    <property type="molecule type" value="Genomic_DNA"/>
</dbReference>
<dbReference type="EMBL" id="CP023691">
    <property type="protein sequence ID" value="QEV56508.1"/>
    <property type="molecule type" value="Genomic_DNA"/>
</dbReference>
<dbReference type="AlphaFoldDB" id="A0AAE6TTV2"/>
<feature type="region of interest" description="Disordered" evidence="1">
    <location>
        <begin position="62"/>
        <end position="88"/>
    </location>
</feature>
<gene>
    <name evidence="2" type="ORF">CP981_00060</name>
    <name evidence="3" type="ORF">CP981_37410</name>
</gene>
<dbReference type="RefSeq" id="WP_085928450.1">
    <property type="nucleotide sequence ID" value="NZ_MIGA01000087.1"/>
</dbReference>
<dbReference type="KEGG" id="spla:CP981_37410"/>
<evidence type="ECO:0000313" key="4">
    <source>
        <dbReference type="Proteomes" id="UP000325458"/>
    </source>
</evidence>
<sequence length="124" mass="13262">MSVNQTAPLTEFGRAARLFAGAQVVAHVGVNEPQARFAAPTWGLGNLDHGEVYAGHFTSLGEEGRFSPSADPRPSARSWRPRSQLPGRGGYMKLLSQLICQADMAAVDKGIEEVVKDLLEDIGG</sequence>
<evidence type="ECO:0000313" key="3">
    <source>
        <dbReference type="EMBL" id="QEV56508.1"/>
    </source>
</evidence>
<proteinExistence type="predicted"/>
<reference evidence="3 4" key="1">
    <citation type="submission" date="2017-09" db="EMBL/GenBank/DDBJ databases">
        <authorList>
            <person name="Lee N."/>
            <person name="Cho B.-K."/>
        </authorList>
    </citation>
    <scope>NUCLEOTIDE SEQUENCE [LARGE SCALE GENOMIC DNA]</scope>
    <source>
        <strain evidence="3 4">ATCC 23948</strain>
    </source>
</reference>
<organism evidence="3 4">
    <name type="scientific">Streptomyces platensis</name>
    <dbReference type="NCBI Taxonomy" id="58346"/>
    <lineage>
        <taxon>Bacteria</taxon>
        <taxon>Bacillati</taxon>
        <taxon>Actinomycetota</taxon>
        <taxon>Actinomycetes</taxon>
        <taxon>Kitasatosporales</taxon>
        <taxon>Streptomycetaceae</taxon>
        <taxon>Streptomyces</taxon>
    </lineage>
</organism>